<keyword evidence="3" id="KW-1185">Reference proteome</keyword>
<keyword evidence="1" id="KW-0812">Transmembrane</keyword>
<feature type="transmembrane region" description="Helical" evidence="1">
    <location>
        <begin position="23"/>
        <end position="43"/>
    </location>
</feature>
<feature type="transmembrane region" description="Helical" evidence="1">
    <location>
        <begin position="105"/>
        <end position="125"/>
    </location>
</feature>
<comment type="caution">
    <text evidence="2">The sequence shown here is derived from an EMBL/GenBank/DDBJ whole genome shotgun (WGS) entry which is preliminary data.</text>
</comment>
<protein>
    <submittedName>
        <fullName evidence="2">Uncharacterized protein</fullName>
    </submittedName>
</protein>
<feature type="transmembrane region" description="Helical" evidence="1">
    <location>
        <begin position="130"/>
        <end position="147"/>
    </location>
</feature>
<reference evidence="2 3" key="1">
    <citation type="submission" date="2024-01" db="EMBL/GenBank/DDBJ databases">
        <title>Draft genome sequence of Gordonia sp. LSe1-13.</title>
        <authorList>
            <person name="Suphannarot A."/>
            <person name="Mingma R."/>
        </authorList>
    </citation>
    <scope>NUCLEOTIDE SEQUENCE [LARGE SCALE GENOMIC DNA]</scope>
    <source>
        <strain evidence="2 3">LSe1-13</strain>
    </source>
</reference>
<evidence type="ECO:0000256" key="1">
    <source>
        <dbReference type="SAM" id="Phobius"/>
    </source>
</evidence>
<proteinExistence type="predicted"/>
<evidence type="ECO:0000313" key="2">
    <source>
        <dbReference type="EMBL" id="MEE3851329.1"/>
    </source>
</evidence>
<feature type="transmembrane region" description="Helical" evidence="1">
    <location>
        <begin position="153"/>
        <end position="178"/>
    </location>
</feature>
<organism evidence="2 3">
    <name type="scientific">Gordonia sesuvii</name>
    <dbReference type="NCBI Taxonomy" id="3116777"/>
    <lineage>
        <taxon>Bacteria</taxon>
        <taxon>Bacillati</taxon>
        <taxon>Actinomycetota</taxon>
        <taxon>Actinomycetes</taxon>
        <taxon>Mycobacteriales</taxon>
        <taxon>Gordoniaceae</taxon>
        <taxon>Gordonia</taxon>
    </lineage>
</organism>
<evidence type="ECO:0000313" key="3">
    <source>
        <dbReference type="Proteomes" id="UP001347146"/>
    </source>
</evidence>
<dbReference type="RefSeq" id="WP_330433040.1">
    <property type="nucleotide sequence ID" value="NZ_JAZDUF010000003.1"/>
</dbReference>
<keyword evidence="1" id="KW-1133">Transmembrane helix</keyword>
<feature type="transmembrane region" description="Helical" evidence="1">
    <location>
        <begin position="81"/>
        <end position="99"/>
    </location>
</feature>
<accession>A0ABU7MDZ9</accession>
<gene>
    <name evidence="2" type="ORF">VZC37_13370</name>
</gene>
<name>A0ABU7MDZ9_9ACTN</name>
<dbReference type="EMBL" id="JAZDUF010000003">
    <property type="protein sequence ID" value="MEE3851329.1"/>
    <property type="molecule type" value="Genomic_DNA"/>
</dbReference>
<keyword evidence="1" id="KW-0472">Membrane</keyword>
<sequence>MPLNDAPPPAPITDIFGIRSRTVILALAHLGFVYVVVTIGAGLDMRGLWAWTGVTIAFFILSALAVAVVRAPGEKYPLPTGIAVVAVMLVATALSWWSIPTDTLDIVQCQPPLIAAAAILVLLALRGRPVVAWAGTLLMSLSAGIWSDGRDRGFLSGVFFTTWIYPTMILATLFVVMLRPMATRIRVLREEAVQRAVDDAAAQAESEENDRQVAHLDRTARPILRLVADDHEFADTEVTRARLVEADLRDGLRAQGWHSPRVRDAVWRARERGLAVTLLDDRVEGDAGVVHPELEDALVDILDEATAGQVTARVVPPGRATLATILVEGGGVTRRYDYAGDGKLTVAEQAPSFGP</sequence>
<dbReference type="Proteomes" id="UP001347146">
    <property type="component" value="Unassembled WGS sequence"/>
</dbReference>
<feature type="transmembrane region" description="Helical" evidence="1">
    <location>
        <begin position="49"/>
        <end position="69"/>
    </location>
</feature>